<sequence length="499" mass="52654">MELDPDIQAAEELNTFLSRMQVPCTVAVAPDKGKHVCATADVEAEAELLEEVPLVSWPTADLTEAAAATAATAATAPSLYFCFHCLVCEWMTPPGGCAALKVAPPLPWVYCPDCLSRFCCATCVHAAHTCHALLCPYLAALRAGEAAPEAPGPRVKGCEVGARFITREALARCVGVVLRKIVTILTSQGLTAAMLAEDYQLNHSGAAARSDMLISQLFGHATAPFNRLLSTADSMAFQGIDFDGQWAPQLQCYLFQRGKQVLAAALAGDAPLTAELRPCHQGTDAVAAPPPPPPPAAAAEAEAAALAAFVLPAASTCWEEEVLLGLLRHRTLHTLLGQLALNAHAVNDFALFLARPPQRPPVDDAAAAAAALTPFFVKGAGVYSILSAFNHSCEPNLAVRNCKVTPASADGNANVYSSDDSSSSADNDSCCSTNHEITLVTTRTIMEGEEVCISYIPLKSDDTVVQRRAQLKGYFFNCACPRCTREEASAAAEATQATE</sequence>
<accession>S9V7W0</accession>
<organism evidence="2 4">
    <name type="scientific">Strigomonas culicis</name>
    <dbReference type="NCBI Taxonomy" id="28005"/>
    <lineage>
        <taxon>Eukaryota</taxon>
        <taxon>Discoba</taxon>
        <taxon>Euglenozoa</taxon>
        <taxon>Kinetoplastea</taxon>
        <taxon>Metakinetoplastina</taxon>
        <taxon>Trypanosomatida</taxon>
        <taxon>Trypanosomatidae</taxon>
        <taxon>Strigomonadinae</taxon>
        <taxon>Strigomonas</taxon>
    </lineage>
</organism>
<dbReference type="Pfam" id="PF00856">
    <property type="entry name" value="SET"/>
    <property type="match status" value="1"/>
</dbReference>
<dbReference type="CDD" id="cd20071">
    <property type="entry name" value="SET_SMYD"/>
    <property type="match status" value="1"/>
</dbReference>
<dbReference type="PANTHER" id="PTHR12197:SF251">
    <property type="entry name" value="EG:BACR7C10.4 PROTEIN"/>
    <property type="match status" value="1"/>
</dbReference>
<keyword evidence="4" id="KW-1185">Reference proteome</keyword>
<dbReference type="AlphaFoldDB" id="S9V7W0"/>
<evidence type="ECO:0000313" key="3">
    <source>
        <dbReference type="EMBL" id="EPY33871.1"/>
    </source>
</evidence>
<reference evidence="2 4" key="1">
    <citation type="journal article" date="2013" name="PLoS ONE">
        <title>Predicting the Proteins of Angomonas deanei, Strigomonas culicis and Their Respective Endosymbionts Reveals New Aspects of the Trypanosomatidae Family.</title>
        <authorList>
            <person name="Motta M.C."/>
            <person name="Martins A.C."/>
            <person name="de Souza S.S."/>
            <person name="Catta-Preta C.M."/>
            <person name="Silva R."/>
            <person name="Klein C.C."/>
            <person name="de Almeida L.G."/>
            <person name="de Lima Cunha O."/>
            <person name="Ciapina L.P."/>
            <person name="Brocchi M."/>
            <person name="Colabardini A.C."/>
            <person name="de Araujo Lima B."/>
            <person name="Machado C.R."/>
            <person name="de Almeida Soares C.M."/>
            <person name="Probst C.M."/>
            <person name="de Menezes C.B."/>
            <person name="Thompson C.E."/>
            <person name="Bartholomeu D.C."/>
            <person name="Gradia D.F."/>
            <person name="Pavoni D.P."/>
            <person name="Grisard E.C."/>
            <person name="Fantinatti-Garboggini F."/>
            <person name="Marchini F.K."/>
            <person name="Rodrigues-Luiz G.F."/>
            <person name="Wagner G."/>
            <person name="Goldman G.H."/>
            <person name="Fietto J.L."/>
            <person name="Elias M.C."/>
            <person name="Goldman M.H."/>
            <person name="Sagot M.F."/>
            <person name="Pereira M."/>
            <person name="Stoco P.H."/>
            <person name="de Mendonca-Neto R.P."/>
            <person name="Teixeira S.M."/>
            <person name="Maciel T.E."/>
            <person name="de Oliveira Mendes T.A."/>
            <person name="Urmenyi T.P."/>
            <person name="de Souza W."/>
            <person name="Schenkman S."/>
            <person name="de Vasconcelos A.T."/>
        </authorList>
    </citation>
    <scope>NUCLEOTIDE SEQUENCE [LARGE SCALE GENOMIC DNA]</scope>
</reference>
<evidence type="ECO:0000259" key="1">
    <source>
        <dbReference type="Pfam" id="PF00856"/>
    </source>
</evidence>
<proteinExistence type="predicted"/>
<gene>
    <name evidence="3" type="ORF">STCU_01895</name>
    <name evidence="2" type="ORF">STCU_07912</name>
</gene>
<dbReference type="PANTHER" id="PTHR12197">
    <property type="entry name" value="HISTONE-LYSINE N-METHYLTRANSFERASE SMYD"/>
    <property type="match status" value="1"/>
</dbReference>
<evidence type="ECO:0000313" key="2">
    <source>
        <dbReference type="EMBL" id="EPY23046.1"/>
    </source>
</evidence>
<reference evidence="2" key="2">
    <citation type="submission" date="2013-03" db="EMBL/GenBank/DDBJ databases">
        <authorList>
            <person name="Motta M.C.M."/>
            <person name="Martins A.C.A."/>
            <person name="Preta C.M.C.C."/>
            <person name="Silva R."/>
            <person name="de Souza S.S."/>
            <person name="Klein C.C."/>
            <person name="de Almeida L.G.P."/>
            <person name="Cunha O.L."/>
            <person name="Colabardini A.C."/>
            <person name="Lima B.A."/>
            <person name="Machado C.R."/>
            <person name="Soares C.M.A."/>
            <person name="de Menezes C.B.A."/>
            <person name="Bartolomeu D.C."/>
            <person name="Grisard E.C."/>
            <person name="Fantinatti-Garboggini F."/>
            <person name="Rodrigues-Luiz G.F."/>
            <person name="Wagner G."/>
            <person name="Goldman G.H."/>
            <person name="Fietto J.L.R."/>
            <person name="Ciapina L.P."/>
            <person name="Brocchi M."/>
            <person name="Elias M.C."/>
            <person name="Goldman M.H.S."/>
            <person name="Sagot M.-F."/>
            <person name="Pereira M."/>
            <person name="Stoco P.H."/>
            <person name="Teixeira S.M.R."/>
            <person name="de Mendonca-Neto R.P."/>
            <person name="Maciel T.E.F."/>
            <person name="Mendes T.A.O."/>
            <person name="Urmenyi T.P."/>
            <person name="Teixeira M.M.G."/>
            <person name="de Camargo E.F.P."/>
            <person name="de Sousa W."/>
            <person name="Schenkman S."/>
            <person name="de Vasconcelos A.T.R."/>
        </authorList>
    </citation>
    <scope>NUCLEOTIDE SEQUENCE</scope>
</reference>
<dbReference type="OrthoDB" id="265717at2759"/>
<feature type="domain" description="SET" evidence="1">
    <location>
        <begin position="384"/>
        <end position="455"/>
    </location>
</feature>
<evidence type="ECO:0000313" key="4">
    <source>
        <dbReference type="Proteomes" id="UP000015354"/>
    </source>
</evidence>
<dbReference type="Proteomes" id="UP000015354">
    <property type="component" value="Unassembled WGS sequence"/>
</dbReference>
<dbReference type="InterPro" id="IPR046341">
    <property type="entry name" value="SET_dom_sf"/>
</dbReference>
<dbReference type="Gene3D" id="2.170.270.10">
    <property type="entry name" value="SET domain"/>
    <property type="match status" value="1"/>
</dbReference>
<dbReference type="EMBL" id="ATMH01007912">
    <property type="protein sequence ID" value="EPY23046.1"/>
    <property type="molecule type" value="Genomic_DNA"/>
</dbReference>
<dbReference type="EMBL" id="ATMH01001895">
    <property type="protein sequence ID" value="EPY33871.1"/>
    <property type="molecule type" value="Genomic_DNA"/>
</dbReference>
<dbReference type="InterPro" id="IPR001214">
    <property type="entry name" value="SET_dom"/>
</dbReference>
<comment type="caution">
    <text evidence="2">The sequence shown here is derived from an EMBL/GenBank/DDBJ whole genome shotgun (WGS) entry which is preliminary data.</text>
</comment>
<dbReference type="GO" id="GO:0005634">
    <property type="term" value="C:nucleus"/>
    <property type="evidence" value="ECO:0007669"/>
    <property type="project" value="TreeGrafter"/>
</dbReference>
<dbReference type="SUPFAM" id="SSF82199">
    <property type="entry name" value="SET domain"/>
    <property type="match status" value="1"/>
</dbReference>
<protein>
    <recommendedName>
        <fullName evidence="1">SET domain-containing protein</fullName>
    </recommendedName>
</protein>
<name>S9V7W0_9TRYP</name>
<dbReference type="InterPro" id="IPR050869">
    <property type="entry name" value="H3K4_H4K5_MeTrfase"/>
</dbReference>